<keyword evidence="11" id="KW-0325">Glycoprotein</keyword>
<dbReference type="GO" id="GO:0004016">
    <property type="term" value="F:adenylate cyclase activity"/>
    <property type="evidence" value="ECO:0007669"/>
    <property type="project" value="TreeGrafter"/>
</dbReference>
<dbReference type="PANTHER" id="PTHR11920:SF501">
    <property type="entry name" value="GUANYLATE CYCLASE 32E"/>
    <property type="match status" value="1"/>
</dbReference>
<dbReference type="PROSITE" id="PS50011">
    <property type="entry name" value="PROTEIN_KINASE_DOM"/>
    <property type="match status" value="1"/>
</dbReference>
<keyword evidence="17" id="KW-1185">Reference proteome</keyword>
<dbReference type="InterPro" id="IPR050401">
    <property type="entry name" value="Cyclic_nucleotide_synthase"/>
</dbReference>
<dbReference type="EMBL" id="CACRXK020003767">
    <property type="protein sequence ID" value="CAB4000162.1"/>
    <property type="molecule type" value="Genomic_DNA"/>
</dbReference>
<dbReference type="GO" id="GO:0005886">
    <property type="term" value="C:plasma membrane"/>
    <property type="evidence" value="ECO:0007669"/>
    <property type="project" value="TreeGrafter"/>
</dbReference>
<dbReference type="InterPro" id="IPR000719">
    <property type="entry name" value="Prot_kinase_dom"/>
</dbReference>
<keyword evidence="5" id="KW-0732">Signal</keyword>
<dbReference type="GO" id="GO:0001653">
    <property type="term" value="F:peptide receptor activity"/>
    <property type="evidence" value="ECO:0007669"/>
    <property type="project" value="TreeGrafter"/>
</dbReference>
<comment type="catalytic activity">
    <reaction evidence="1 15">
        <text>GTP = 3',5'-cyclic GMP + diphosphate</text>
        <dbReference type="Rhea" id="RHEA:13665"/>
        <dbReference type="ChEBI" id="CHEBI:33019"/>
        <dbReference type="ChEBI" id="CHEBI:37565"/>
        <dbReference type="ChEBI" id="CHEBI:57746"/>
        <dbReference type="EC" id="4.6.1.2"/>
    </reaction>
</comment>
<keyword evidence="9" id="KW-0472">Membrane</keyword>
<evidence type="ECO:0000256" key="5">
    <source>
        <dbReference type="ARBA" id="ARBA00022729"/>
    </source>
</evidence>
<dbReference type="InterPro" id="IPR018297">
    <property type="entry name" value="A/G_cyclase_CS"/>
</dbReference>
<dbReference type="OrthoDB" id="1890790at2759"/>
<dbReference type="PANTHER" id="PTHR11920">
    <property type="entry name" value="GUANYLYL CYCLASE"/>
    <property type="match status" value="1"/>
</dbReference>
<comment type="subcellular location">
    <subcellularLocation>
        <location evidence="2">Membrane</location>
        <topology evidence="2">Single-pass type I membrane protein</topology>
    </subcellularLocation>
</comment>
<dbReference type="CDD" id="cd07302">
    <property type="entry name" value="CHD"/>
    <property type="match status" value="1"/>
</dbReference>
<dbReference type="GO" id="GO:0035556">
    <property type="term" value="P:intracellular signal transduction"/>
    <property type="evidence" value="ECO:0007669"/>
    <property type="project" value="InterPro"/>
</dbReference>
<evidence type="ECO:0000256" key="3">
    <source>
        <dbReference type="ARBA" id="ARBA00012202"/>
    </source>
</evidence>
<dbReference type="SUPFAM" id="SSF56112">
    <property type="entry name" value="Protein kinase-like (PK-like)"/>
    <property type="match status" value="1"/>
</dbReference>
<keyword evidence="4" id="KW-0812">Transmembrane</keyword>
<dbReference type="GO" id="GO:0005524">
    <property type="term" value="F:ATP binding"/>
    <property type="evidence" value="ECO:0007669"/>
    <property type="project" value="InterPro"/>
</dbReference>
<evidence type="ECO:0000256" key="6">
    <source>
        <dbReference type="ARBA" id="ARBA00022741"/>
    </source>
</evidence>
<evidence type="ECO:0000256" key="13">
    <source>
        <dbReference type="ARBA" id="ARBA00023293"/>
    </source>
</evidence>
<evidence type="ECO:0000256" key="12">
    <source>
        <dbReference type="ARBA" id="ARBA00023239"/>
    </source>
</evidence>
<evidence type="ECO:0000313" key="17">
    <source>
        <dbReference type="Proteomes" id="UP001152795"/>
    </source>
</evidence>
<evidence type="ECO:0000256" key="10">
    <source>
        <dbReference type="ARBA" id="ARBA00023170"/>
    </source>
</evidence>
<keyword evidence="7" id="KW-1133">Transmembrane helix</keyword>
<dbReference type="GO" id="GO:0007168">
    <property type="term" value="P:receptor guanylyl cyclase signaling pathway"/>
    <property type="evidence" value="ECO:0007669"/>
    <property type="project" value="TreeGrafter"/>
</dbReference>
<dbReference type="SMART" id="SM00044">
    <property type="entry name" value="CYCc"/>
    <property type="match status" value="1"/>
</dbReference>
<dbReference type="PROSITE" id="PS50125">
    <property type="entry name" value="GUANYLATE_CYCLASE_2"/>
    <property type="match status" value="1"/>
</dbReference>
<dbReference type="Pfam" id="PF00211">
    <property type="entry name" value="Guanylate_cyc"/>
    <property type="match status" value="1"/>
</dbReference>
<proteinExistence type="inferred from homology"/>
<evidence type="ECO:0000313" key="16">
    <source>
        <dbReference type="EMBL" id="CAB4000162.1"/>
    </source>
</evidence>
<evidence type="ECO:0000256" key="4">
    <source>
        <dbReference type="ARBA" id="ARBA00022692"/>
    </source>
</evidence>
<keyword evidence="12 14" id="KW-0456">Lyase</keyword>
<dbReference type="InterPro" id="IPR001245">
    <property type="entry name" value="Ser-Thr/Tyr_kinase_cat_dom"/>
</dbReference>
<dbReference type="GO" id="GO:0005525">
    <property type="term" value="F:GTP binding"/>
    <property type="evidence" value="ECO:0007669"/>
    <property type="project" value="UniProtKB-KW"/>
</dbReference>
<sequence>MHVVAEFWLNEKNIDEQKYKPYKNKTPTWYGGRTTVPLDTPPCGFHGELCQKSEKSDNITKIIASVSGVLALLLLLLLYNIYRQYSMEKELQSLMWKIESADISFEARRNSQISIESGVIGSLMQDNHSSSSEQGKHQDYEMTDTLLENTDDDPTTVKYTTVGLFKGNYVAIKKLSMKSIILTRNVLKELNLMREIRHENLNPFIGACIEPGNICIVTSYCPKGCLQDILLNRDVRLDHMFILSLVYDIAKGMTFLHSTDIKVHGNLKSSNCLVDSRWQLKITDYGLPTFKSKQIKPYSCDHAKYRDMLWKAPELLRMSNTNGKGTQAGDVYSFSIILQEFHTRKGPYSYNHEEPRHIIEHVKAIEFPPYRPVIPDLIERLEELREMAKECWSDIPQERPVFAELKKRIHRLLVNLKMKTNILDNMIYMMEKYTDNLEELVVERTELLSDEKKKTDALLERMLPTSVAEQLKKGKAVEAESFKCVTIYFSDIVSFTELCAESTPLQVVTLLNDLYTLFDEIIREFDVYKVETIGDAYMVVSGLPQRNDNLHASEISCMAIRIRDSVLDFKIRHKPNHRLKLRIGIHSGPVVAGVVGRTMPRYCLFGDTVNTASRLESSGEALSIHISNTTNEILEKLGGFQTEERGEITVKGKGSLVTYWLLAANSDVPRSPHREAILQDLQLARPIGPHLRDGILHHSNMSLRGGSIRGGSYRNSPAILRNGGGHVAHESPVMIRWKKADDELLMNGIHT</sequence>
<dbReference type="Gene3D" id="1.10.510.10">
    <property type="entry name" value="Transferase(Phosphotransferase) domain 1"/>
    <property type="match status" value="1"/>
</dbReference>
<comment type="caution">
    <text evidence="16">The sequence shown here is derived from an EMBL/GenBank/DDBJ whole genome shotgun (WGS) entry which is preliminary data.</text>
</comment>
<comment type="similarity">
    <text evidence="14">Belongs to the adenylyl cyclase class-4/guanylyl cyclase family.</text>
</comment>
<dbReference type="InterPro" id="IPR011009">
    <property type="entry name" value="Kinase-like_dom_sf"/>
</dbReference>
<dbReference type="SUPFAM" id="SSF55073">
    <property type="entry name" value="Nucleotide cyclase"/>
    <property type="match status" value="1"/>
</dbReference>
<dbReference type="GO" id="GO:0004672">
    <property type="term" value="F:protein kinase activity"/>
    <property type="evidence" value="ECO:0007669"/>
    <property type="project" value="InterPro"/>
</dbReference>
<dbReference type="FunFam" id="1.10.510.10:FF:000420">
    <property type="entry name" value="Guanylate cyclase"/>
    <property type="match status" value="1"/>
</dbReference>
<dbReference type="InterPro" id="IPR029787">
    <property type="entry name" value="Nucleotide_cyclase"/>
</dbReference>
<evidence type="ECO:0000256" key="9">
    <source>
        <dbReference type="ARBA" id="ARBA00023136"/>
    </source>
</evidence>
<dbReference type="PROSITE" id="PS00452">
    <property type="entry name" value="GUANYLATE_CYCLASE_1"/>
    <property type="match status" value="1"/>
</dbReference>
<evidence type="ECO:0000256" key="7">
    <source>
        <dbReference type="ARBA" id="ARBA00022989"/>
    </source>
</evidence>
<evidence type="ECO:0000256" key="2">
    <source>
        <dbReference type="ARBA" id="ARBA00004479"/>
    </source>
</evidence>
<dbReference type="InterPro" id="IPR001054">
    <property type="entry name" value="A/G_cyclase"/>
</dbReference>
<evidence type="ECO:0000256" key="11">
    <source>
        <dbReference type="ARBA" id="ARBA00023180"/>
    </source>
</evidence>
<gene>
    <name evidence="16" type="ORF">PACLA_8A075745</name>
</gene>
<accession>A0A6S7I120</accession>
<dbReference type="Gene3D" id="3.30.70.1230">
    <property type="entry name" value="Nucleotide cyclase"/>
    <property type="match status" value="1"/>
</dbReference>
<evidence type="ECO:0000256" key="14">
    <source>
        <dbReference type="RuleBase" id="RU000405"/>
    </source>
</evidence>
<dbReference type="EC" id="4.6.1.2" evidence="3 15"/>
<evidence type="ECO:0000256" key="15">
    <source>
        <dbReference type="RuleBase" id="RU003431"/>
    </source>
</evidence>
<keyword evidence="13 15" id="KW-0141">cGMP biosynthesis</keyword>
<reference evidence="16" key="1">
    <citation type="submission" date="2020-04" db="EMBL/GenBank/DDBJ databases">
        <authorList>
            <person name="Alioto T."/>
            <person name="Alioto T."/>
            <person name="Gomez Garrido J."/>
        </authorList>
    </citation>
    <scope>NUCLEOTIDE SEQUENCE</scope>
    <source>
        <strain evidence="16">A484AB</strain>
    </source>
</reference>
<dbReference type="Proteomes" id="UP001152795">
    <property type="component" value="Unassembled WGS sequence"/>
</dbReference>
<dbReference type="FunFam" id="3.30.70.1230:FF:000004">
    <property type="entry name" value="Guanylate cyclase"/>
    <property type="match status" value="1"/>
</dbReference>
<dbReference type="Pfam" id="PF07714">
    <property type="entry name" value="PK_Tyr_Ser-Thr"/>
    <property type="match status" value="1"/>
</dbReference>
<keyword evidence="8" id="KW-0342">GTP-binding</keyword>
<organism evidence="16 17">
    <name type="scientific">Paramuricea clavata</name>
    <name type="common">Red gorgonian</name>
    <name type="synonym">Violescent sea-whip</name>
    <dbReference type="NCBI Taxonomy" id="317549"/>
    <lineage>
        <taxon>Eukaryota</taxon>
        <taxon>Metazoa</taxon>
        <taxon>Cnidaria</taxon>
        <taxon>Anthozoa</taxon>
        <taxon>Octocorallia</taxon>
        <taxon>Malacalcyonacea</taxon>
        <taxon>Plexauridae</taxon>
        <taxon>Paramuricea</taxon>
    </lineage>
</organism>
<dbReference type="GO" id="GO:0004383">
    <property type="term" value="F:guanylate cyclase activity"/>
    <property type="evidence" value="ECO:0007669"/>
    <property type="project" value="UniProtKB-EC"/>
</dbReference>
<dbReference type="AlphaFoldDB" id="A0A6S7I120"/>
<protein>
    <recommendedName>
        <fullName evidence="3 15">Guanylate cyclase</fullName>
        <ecNumber evidence="3 15">4.6.1.2</ecNumber>
    </recommendedName>
</protein>
<keyword evidence="10 16" id="KW-0675">Receptor</keyword>
<name>A0A6S7I120_PARCT</name>
<keyword evidence="6" id="KW-0547">Nucleotide-binding</keyword>
<evidence type="ECO:0000256" key="1">
    <source>
        <dbReference type="ARBA" id="ARBA00001436"/>
    </source>
</evidence>
<evidence type="ECO:0000256" key="8">
    <source>
        <dbReference type="ARBA" id="ARBA00023134"/>
    </source>
</evidence>